<sequence>MDGEMENTSNNVVEINSDTEKNDSNSEKPIIKLFKSLVTNDSKQNTVLTNAQIIDILNKEFDIKLSELHELEGEIYLTIMKKYLKDWPQWDEFDTIINNLKSKNKMEEMENIFESKYISLKSYLKTMLDIAENLAKPTIQAFINKQQMKEKDKTGTPESVVVLEIQASRNQLNQLIFRHPNAKLENTIFNPEFLLPTQIQLTTFPIEAILNWWGVSITIISNTNVSIYKREMQHELKHVLVNKKLKEHSNPFKFLDQDIKVASFKRTQIIEIDELIKKIDMKAKCSKDYEIYNFIKKDLKMLPSTIPSRMTLKRYTNKYPYVRYLYKEDESELASELSSNKFDLQLEETISPCYHINVVPIKDEMNMNLTINCEPCSLQFTGLNLIVDLKAHFDAEHFNEPDWKCINCNKTFSMVNLAKNWWCHRC</sequence>
<protein>
    <recommendedName>
        <fullName evidence="4">C2H2-type domain-containing protein</fullName>
    </recommendedName>
</protein>
<evidence type="ECO:0000256" key="1">
    <source>
        <dbReference type="SAM" id="MobiDB-lite"/>
    </source>
</evidence>
<name>A0AAU9UT73_EUPED</name>
<feature type="compositionally biased region" description="Polar residues" evidence="1">
    <location>
        <begin position="1"/>
        <end position="16"/>
    </location>
</feature>
<evidence type="ECO:0008006" key="4">
    <source>
        <dbReference type="Google" id="ProtNLM"/>
    </source>
</evidence>
<reference evidence="2" key="1">
    <citation type="submission" date="2022-03" db="EMBL/GenBank/DDBJ databases">
        <authorList>
            <person name="Tunstrom K."/>
        </authorList>
    </citation>
    <scope>NUCLEOTIDE SEQUENCE</scope>
</reference>
<proteinExistence type="predicted"/>
<feature type="region of interest" description="Disordered" evidence="1">
    <location>
        <begin position="1"/>
        <end position="25"/>
    </location>
</feature>
<evidence type="ECO:0000313" key="3">
    <source>
        <dbReference type="Proteomes" id="UP001153954"/>
    </source>
</evidence>
<keyword evidence="3" id="KW-1185">Reference proteome</keyword>
<dbReference type="Proteomes" id="UP001153954">
    <property type="component" value="Unassembled WGS sequence"/>
</dbReference>
<organism evidence="2 3">
    <name type="scientific">Euphydryas editha</name>
    <name type="common">Edith's checkerspot</name>
    <dbReference type="NCBI Taxonomy" id="104508"/>
    <lineage>
        <taxon>Eukaryota</taxon>
        <taxon>Metazoa</taxon>
        <taxon>Ecdysozoa</taxon>
        <taxon>Arthropoda</taxon>
        <taxon>Hexapoda</taxon>
        <taxon>Insecta</taxon>
        <taxon>Pterygota</taxon>
        <taxon>Neoptera</taxon>
        <taxon>Endopterygota</taxon>
        <taxon>Lepidoptera</taxon>
        <taxon>Glossata</taxon>
        <taxon>Ditrysia</taxon>
        <taxon>Papilionoidea</taxon>
        <taxon>Nymphalidae</taxon>
        <taxon>Nymphalinae</taxon>
        <taxon>Euphydryas</taxon>
    </lineage>
</organism>
<accession>A0AAU9UT73</accession>
<dbReference type="AlphaFoldDB" id="A0AAU9UT73"/>
<dbReference type="EMBL" id="CAKOGL010000023">
    <property type="protein sequence ID" value="CAH2101115.1"/>
    <property type="molecule type" value="Genomic_DNA"/>
</dbReference>
<comment type="caution">
    <text evidence="2">The sequence shown here is derived from an EMBL/GenBank/DDBJ whole genome shotgun (WGS) entry which is preliminary data.</text>
</comment>
<evidence type="ECO:0000313" key="2">
    <source>
        <dbReference type="EMBL" id="CAH2101115.1"/>
    </source>
</evidence>
<gene>
    <name evidence="2" type="ORF">EEDITHA_LOCUS15906</name>
</gene>